<dbReference type="GO" id="GO:0016758">
    <property type="term" value="F:hexosyltransferase activity"/>
    <property type="evidence" value="ECO:0007669"/>
    <property type="project" value="InterPro"/>
</dbReference>
<protein>
    <submittedName>
        <fullName evidence="9">Putative membrane protein</fullName>
    </submittedName>
</protein>
<dbReference type="Pfam" id="PF09594">
    <property type="entry name" value="GT87"/>
    <property type="match status" value="1"/>
</dbReference>
<evidence type="ECO:0000313" key="10">
    <source>
        <dbReference type="Proteomes" id="UP000539313"/>
    </source>
</evidence>
<evidence type="ECO:0000256" key="2">
    <source>
        <dbReference type="ARBA" id="ARBA00022475"/>
    </source>
</evidence>
<keyword evidence="5 8" id="KW-1133">Transmembrane helix</keyword>
<reference evidence="9 10" key="1">
    <citation type="submission" date="2020-08" db="EMBL/GenBank/DDBJ databases">
        <title>Sequencing the genomes of 1000 actinobacteria strains.</title>
        <authorList>
            <person name="Klenk H.-P."/>
        </authorList>
    </citation>
    <scope>NUCLEOTIDE SEQUENCE [LARGE SCALE GENOMIC DNA]</scope>
    <source>
        <strain evidence="9 10">DSM 45823</strain>
    </source>
</reference>
<organism evidence="9 10">
    <name type="scientific">Thermomonospora cellulosilytica</name>
    <dbReference type="NCBI Taxonomy" id="1411118"/>
    <lineage>
        <taxon>Bacteria</taxon>
        <taxon>Bacillati</taxon>
        <taxon>Actinomycetota</taxon>
        <taxon>Actinomycetes</taxon>
        <taxon>Streptosporangiales</taxon>
        <taxon>Thermomonosporaceae</taxon>
        <taxon>Thermomonospora</taxon>
    </lineage>
</organism>
<evidence type="ECO:0000256" key="4">
    <source>
        <dbReference type="ARBA" id="ARBA00022692"/>
    </source>
</evidence>
<feature type="transmembrane region" description="Helical" evidence="8">
    <location>
        <begin position="110"/>
        <end position="128"/>
    </location>
</feature>
<gene>
    <name evidence="9" type="ORF">HNR21_003997</name>
</gene>
<comment type="subcellular location">
    <subcellularLocation>
        <location evidence="1">Cell membrane</location>
        <topology evidence="1">Multi-pass membrane protein</topology>
    </subcellularLocation>
</comment>
<evidence type="ECO:0000313" key="9">
    <source>
        <dbReference type="EMBL" id="MBA9005115.1"/>
    </source>
</evidence>
<feature type="transmembrane region" description="Helical" evidence="8">
    <location>
        <begin position="177"/>
        <end position="197"/>
    </location>
</feature>
<keyword evidence="2" id="KW-1003">Cell membrane</keyword>
<name>A0A7W3RAB3_9ACTN</name>
<dbReference type="Proteomes" id="UP000539313">
    <property type="component" value="Unassembled WGS sequence"/>
</dbReference>
<comment type="similarity">
    <text evidence="7">Belongs to the glycosyltransferase 87 family.</text>
</comment>
<dbReference type="EMBL" id="JACJII010000001">
    <property type="protein sequence ID" value="MBA9005115.1"/>
    <property type="molecule type" value="Genomic_DNA"/>
</dbReference>
<keyword evidence="3" id="KW-0808">Transferase</keyword>
<evidence type="ECO:0000256" key="5">
    <source>
        <dbReference type="ARBA" id="ARBA00022989"/>
    </source>
</evidence>
<dbReference type="AlphaFoldDB" id="A0A7W3RAB3"/>
<dbReference type="InterPro" id="IPR018584">
    <property type="entry name" value="GT87"/>
</dbReference>
<dbReference type="RefSeq" id="WP_182706379.1">
    <property type="nucleotide sequence ID" value="NZ_JACJII010000001.1"/>
</dbReference>
<comment type="caution">
    <text evidence="9">The sequence shown here is derived from an EMBL/GenBank/DDBJ whole genome shotgun (WGS) entry which is preliminary data.</text>
</comment>
<dbReference type="GO" id="GO:0005886">
    <property type="term" value="C:plasma membrane"/>
    <property type="evidence" value="ECO:0007669"/>
    <property type="project" value="UniProtKB-SubCell"/>
</dbReference>
<feature type="transmembrane region" description="Helical" evidence="8">
    <location>
        <begin position="79"/>
        <end position="98"/>
    </location>
</feature>
<evidence type="ECO:0000256" key="7">
    <source>
        <dbReference type="ARBA" id="ARBA00024033"/>
    </source>
</evidence>
<feature type="transmembrane region" description="Helical" evidence="8">
    <location>
        <begin position="257"/>
        <end position="274"/>
    </location>
</feature>
<accession>A0A7W3RAB3</accession>
<proteinExistence type="inferred from homology"/>
<feature type="transmembrane region" description="Helical" evidence="8">
    <location>
        <begin position="330"/>
        <end position="349"/>
    </location>
</feature>
<keyword evidence="4 8" id="KW-0812">Transmembrane</keyword>
<evidence type="ECO:0000256" key="6">
    <source>
        <dbReference type="ARBA" id="ARBA00023136"/>
    </source>
</evidence>
<evidence type="ECO:0000256" key="3">
    <source>
        <dbReference type="ARBA" id="ARBA00022679"/>
    </source>
</evidence>
<keyword evidence="6 8" id="KW-0472">Membrane</keyword>
<sequence>MRLAAVWGCWLATRLIGLLIIVDRFPYPRREEILGDPAIYAEWARILASGAFPEGDVRWQYPPLAAPVMLLPHRLGGDYTTTFALVALAADLVIMWLLTRSRRDGSLGGAWFWTFGIVALGPMSYVRYDLIVTVAAVAALLFLHRARLFGVLAALGALLKAWPVLLLAALARTRRSLHSVAAFAVTCGTVLLVFALARGRAPWSFLDAQVGRGLECEALAATPFMLGRMDDRWGGTIVYQYGSMELVGPHVARVADVLPYLTVVALLAVALLAWRGSGRSWNTAWGCDVAFAAVLAAVATSRVLSPQYFLWLLGLGAVCLAHRRTRQRPAVLLILAATALSQFLYPINWPGLMAAETLETWTLAARNTLVLAATILSLTALAKGPASEPEAQGASPARTPAPAH</sequence>
<evidence type="ECO:0000256" key="8">
    <source>
        <dbReference type="SAM" id="Phobius"/>
    </source>
</evidence>
<feature type="transmembrane region" description="Helical" evidence="8">
    <location>
        <begin position="148"/>
        <end position="170"/>
    </location>
</feature>
<evidence type="ECO:0000256" key="1">
    <source>
        <dbReference type="ARBA" id="ARBA00004651"/>
    </source>
</evidence>
<keyword evidence="10" id="KW-1185">Reference proteome</keyword>